<dbReference type="Gene3D" id="3.30.40.10">
    <property type="entry name" value="Zinc/RING finger domain, C3HC4 (zinc finger)"/>
    <property type="match status" value="1"/>
</dbReference>
<dbReference type="InterPro" id="IPR013083">
    <property type="entry name" value="Znf_RING/FYVE/PHD"/>
</dbReference>
<dbReference type="EC" id="2.3.2.27" evidence="4"/>
<keyword evidence="12" id="KW-1185">Reference proteome</keyword>
<dbReference type="CDD" id="cd01989">
    <property type="entry name" value="USP_STK_Ubox_N"/>
    <property type="match status" value="1"/>
</dbReference>
<evidence type="ECO:0000256" key="2">
    <source>
        <dbReference type="ARBA" id="ARBA00003861"/>
    </source>
</evidence>
<dbReference type="InterPro" id="IPR014729">
    <property type="entry name" value="Rossmann-like_a/b/a_fold"/>
</dbReference>
<dbReference type="OrthoDB" id="10064100at2759"/>
<keyword evidence="5" id="KW-0808">Transferase</keyword>
<feature type="compositionally biased region" description="Low complexity" evidence="8">
    <location>
        <begin position="199"/>
        <end position="224"/>
    </location>
</feature>
<dbReference type="InterPro" id="IPR008271">
    <property type="entry name" value="Ser/Thr_kinase_AS"/>
</dbReference>
<keyword evidence="6" id="KW-0833">Ubl conjugation pathway</keyword>
<dbReference type="SMART" id="SM00220">
    <property type="entry name" value="S_TKc"/>
    <property type="match status" value="1"/>
</dbReference>
<evidence type="ECO:0000256" key="5">
    <source>
        <dbReference type="ARBA" id="ARBA00022679"/>
    </source>
</evidence>
<evidence type="ECO:0000256" key="6">
    <source>
        <dbReference type="ARBA" id="ARBA00022786"/>
    </source>
</evidence>
<feature type="domain" description="Protein kinase" evidence="9">
    <location>
        <begin position="459"/>
        <end position="720"/>
    </location>
</feature>
<comment type="function">
    <text evidence="2">Functions as an E3 ubiquitin ligase.</text>
</comment>
<evidence type="ECO:0000256" key="1">
    <source>
        <dbReference type="ARBA" id="ARBA00000900"/>
    </source>
</evidence>
<accession>A0A834TVB9</accession>
<dbReference type="SMART" id="SM00504">
    <property type="entry name" value="Ubox"/>
    <property type="match status" value="1"/>
</dbReference>
<evidence type="ECO:0000256" key="8">
    <source>
        <dbReference type="SAM" id="MobiDB-lite"/>
    </source>
</evidence>
<dbReference type="Pfam" id="PF04564">
    <property type="entry name" value="U-box"/>
    <property type="match status" value="1"/>
</dbReference>
<gene>
    <name evidence="11" type="ORF">G2W53_023008</name>
</gene>
<comment type="catalytic activity">
    <reaction evidence="1">
        <text>S-ubiquitinyl-[E2 ubiquitin-conjugating enzyme]-L-cysteine + [acceptor protein]-L-lysine = [E2 ubiquitin-conjugating enzyme]-L-cysteine + N(6)-ubiquitinyl-[acceptor protein]-L-lysine.</text>
        <dbReference type="EC" id="2.3.2.27"/>
    </reaction>
</comment>
<dbReference type="InterPro" id="IPR051348">
    <property type="entry name" value="U-box_ubiquitin_ligases"/>
</dbReference>
<evidence type="ECO:0000259" key="9">
    <source>
        <dbReference type="PROSITE" id="PS50011"/>
    </source>
</evidence>
<sequence length="813" mass="90374">MMMDRIWSKGDKLIKSQSQHSSSSVVAVAIKGNKKSKHVLRWALDKFVPEGRIMFKLIHVHAGINVVPTPMGNAIPTSQACTDEAASFKKEVKCQTSQMLLPYVKMCDQRKVLVDVTVIESDDVASAIAEEVAKCAITKLVIGASSHVIFTSKLKGVSAKISVCTPRFCTVYAVSKGKLSSLRSSDIEINGSLTEDNSETSGSTNSSSNYTSTSQTDSGSVASHAPLHSSSLAAQRYQALSSINQTLQSTKSGLAETNHSRRHSLDLGIEKTATCSSARNSDIDYTLSRASSWKSNLSDTEFWNYYQSSTVDVPPATELPSPDKQENFNFELEKLKIELRHAQEMHAIAQTQKVNARQKLTDLSKRRYEESLKLKDIIAKEEMAKKIAIREREKCEAAQREASYLKECAKEEAIERREAEMRAVRSAIKNEKLENALSGSTLQYKNITWDEIVSATLSFSEELRIGMGACGAVYKCSLYHTTVAVKVLHSKESRSIKQLQQELEILSRIRHPNLLLLIGACPDHGCIVYEYMENGSLEDRLLKKNSTAPIPWFKRYQIAWEVASALAFLHSSKPKPIIHRDLKPANILLDGNLVSKIGDIGLSTILNSDTSSTMYQDTELAGTLSYIDPEYQRTGLISPKSDVYAFGMVILQLLTAKPARALTHVVETAIDDGNLADILDPEAGNWPFQETLDLARLGLSCAELRRRDRPDLKYHVLPTLMRLKEVSDRAQPSASAISVNYRPPNHLICPILQDVMDDPCVAADGYTYDRKAIVRWLQKNDKSPMTNMELPHKNLIPNYTLLSAIMQWKSGGK</sequence>
<dbReference type="PROSITE" id="PS51698">
    <property type="entry name" value="U_BOX"/>
    <property type="match status" value="1"/>
</dbReference>
<dbReference type="GO" id="GO:0016567">
    <property type="term" value="P:protein ubiquitination"/>
    <property type="evidence" value="ECO:0007669"/>
    <property type="project" value="UniProtKB-UniPathway"/>
</dbReference>
<dbReference type="Pfam" id="PF07714">
    <property type="entry name" value="PK_Tyr_Ser-Thr"/>
    <property type="match status" value="1"/>
</dbReference>
<evidence type="ECO:0000256" key="3">
    <source>
        <dbReference type="ARBA" id="ARBA00004906"/>
    </source>
</evidence>
<dbReference type="GO" id="GO:0004672">
    <property type="term" value="F:protein kinase activity"/>
    <property type="evidence" value="ECO:0007669"/>
    <property type="project" value="InterPro"/>
</dbReference>
<dbReference type="Gene3D" id="3.30.200.20">
    <property type="entry name" value="Phosphorylase Kinase, domain 1"/>
    <property type="match status" value="1"/>
</dbReference>
<dbReference type="CDD" id="cd16655">
    <property type="entry name" value="RING-Ubox_WDSUB1-like"/>
    <property type="match status" value="1"/>
</dbReference>
<dbReference type="Gene3D" id="3.40.50.620">
    <property type="entry name" value="HUPs"/>
    <property type="match status" value="1"/>
</dbReference>
<dbReference type="Gene3D" id="1.10.510.10">
    <property type="entry name" value="Transferase(Phosphotransferase) domain 1"/>
    <property type="match status" value="1"/>
</dbReference>
<evidence type="ECO:0000256" key="7">
    <source>
        <dbReference type="SAM" id="Coils"/>
    </source>
</evidence>
<dbReference type="InterPro" id="IPR001245">
    <property type="entry name" value="Ser-Thr/Tyr_kinase_cat_dom"/>
</dbReference>
<proteinExistence type="predicted"/>
<evidence type="ECO:0000256" key="4">
    <source>
        <dbReference type="ARBA" id="ARBA00012483"/>
    </source>
</evidence>
<feature type="region of interest" description="Disordered" evidence="8">
    <location>
        <begin position="191"/>
        <end position="224"/>
    </location>
</feature>
<dbReference type="PROSITE" id="PS00108">
    <property type="entry name" value="PROTEIN_KINASE_ST"/>
    <property type="match status" value="1"/>
</dbReference>
<dbReference type="EMBL" id="JAAIUW010000007">
    <property type="protein sequence ID" value="KAF7824864.1"/>
    <property type="molecule type" value="Genomic_DNA"/>
</dbReference>
<dbReference type="SUPFAM" id="SSF57850">
    <property type="entry name" value="RING/U-box"/>
    <property type="match status" value="1"/>
</dbReference>
<dbReference type="SUPFAM" id="SSF56112">
    <property type="entry name" value="Protein kinase-like (PK-like)"/>
    <property type="match status" value="1"/>
</dbReference>
<name>A0A834TVB9_9FABA</name>
<dbReference type="GO" id="GO:0061630">
    <property type="term" value="F:ubiquitin protein ligase activity"/>
    <property type="evidence" value="ECO:0007669"/>
    <property type="project" value="UniProtKB-EC"/>
</dbReference>
<comment type="pathway">
    <text evidence="3">Protein modification; protein ubiquitination.</text>
</comment>
<organism evidence="11 12">
    <name type="scientific">Senna tora</name>
    <dbReference type="NCBI Taxonomy" id="362788"/>
    <lineage>
        <taxon>Eukaryota</taxon>
        <taxon>Viridiplantae</taxon>
        <taxon>Streptophyta</taxon>
        <taxon>Embryophyta</taxon>
        <taxon>Tracheophyta</taxon>
        <taxon>Spermatophyta</taxon>
        <taxon>Magnoliopsida</taxon>
        <taxon>eudicotyledons</taxon>
        <taxon>Gunneridae</taxon>
        <taxon>Pentapetalae</taxon>
        <taxon>rosids</taxon>
        <taxon>fabids</taxon>
        <taxon>Fabales</taxon>
        <taxon>Fabaceae</taxon>
        <taxon>Caesalpinioideae</taxon>
        <taxon>Cassia clade</taxon>
        <taxon>Senna</taxon>
    </lineage>
</organism>
<dbReference type="PANTHER" id="PTHR45647">
    <property type="entry name" value="OS02G0152300 PROTEIN"/>
    <property type="match status" value="1"/>
</dbReference>
<feature type="coiled-coil region" evidence="7">
    <location>
        <begin position="325"/>
        <end position="352"/>
    </location>
</feature>
<reference evidence="11" key="1">
    <citation type="submission" date="2020-09" db="EMBL/GenBank/DDBJ databases">
        <title>Genome-Enabled Discovery of Anthraquinone Biosynthesis in Senna tora.</title>
        <authorList>
            <person name="Kang S.-H."/>
            <person name="Pandey R.P."/>
            <person name="Lee C.-M."/>
            <person name="Sim J.-S."/>
            <person name="Jeong J.-T."/>
            <person name="Choi B.-S."/>
            <person name="Jung M."/>
            <person name="Ginzburg D."/>
            <person name="Zhao K."/>
            <person name="Won S.Y."/>
            <person name="Oh T.-J."/>
            <person name="Yu Y."/>
            <person name="Kim N.-H."/>
            <person name="Lee O.R."/>
            <person name="Lee T.-H."/>
            <person name="Bashyal P."/>
            <person name="Kim T.-S."/>
            <person name="Lee W.-H."/>
            <person name="Kawkins C."/>
            <person name="Kim C.-K."/>
            <person name="Kim J.S."/>
            <person name="Ahn B.O."/>
            <person name="Rhee S.Y."/>
            <person name="Sohng J.K."/>
        </authorList>
    </citation>
    <scope>NUCLEOTIDE SEQUENCE</scope>
    <source>
        <tissue evidence="11">Leaf</tissue>
    </source>
</reference>
<dbReference type="UniPathway" id="UPA00143"/>
<keyword evidence="7" id="KW-0175">Coiled coil</keyword>
<dbReference type="PANTHER" id="PTHR45647:SF15">
    <property type="entry name" value="U-BOX DOMAIN-CONTAINING PROTEIN 35"/>
    <property type="match status" value="1"/>
</dbReference>
<dbReference type="PROSITE" id="PS50011">
    <property type="entry name" value="PROTEIN_KINASE_DOM"/>
    <property type="match status" value="1"/>
</dbReference>
<protein>
    <recommendedName>
        <fullName evidence="4">RING-type E3 ubiquitin transferase</fullName>
        <ecNumber evidence="4">2.3.2.27</ecNumber>
    </recommendedName>
</protein>
<dbReference type="Proteomes" id="UP000634136">
    <property type="component" value="Unassembled WGS sequence"/>
</dbReference>
<evidence type="ECO:0000313" key="11">
    <source>
        <dbReference type="EMBL" id="KAF7824864.1"/>
    </source>
</evidence>
<evidence type="ECO:0000259" key="10">
    <source>
        <dbReference type="PROSITE" id="PS51698"/>
    </source>
</evidence>
<evidence type="ECO:0000313" key="12">
    <source>
        <dbReference type="Proteomes" id="UP000634136"/>
    </source>
</evidence>
<feature type="domain" description="U-box" evidence="10">
    <location>
        <begin position="742"/>
        <end position="813"/>
    </location>
</feature>
<dbReference type="InterPro" id="IPR003613">
    <property type="entry name" value="Ubox_domain"/>
</dbReference>
<dbReference type="AlphaFoldDB" id="A0A834TVB9"/>
<comment type="caution">
    <text evidence="11">The sequence shown here is derived from an EMBL/GenBank/DDBJ whole genome shotgun (WGS) entry which is preliminary data.</text>
</comment>
<dbReference type="GO" id="GO:0005524">
    <property type="term" value="F:ATP binding"/>
    <property type="evidence" value="ECO:0007669"/>
    <property type="project" value="InterPro"/>
</dbReference>
<dbReference type="InterPro" id="IPR000719">
    <property type="entry name" value="Prot_kinase_dom"/>
</dbReference>
<dbReference type="InterPro" id="IPR011009">
    <property type="entry name" value="Kinase-like_dom_sf"/>
</dbReference>